<dbReference type="InterPro" id="IPR013154">
    <property type="entry name" value="ADH-like_N"/>
</dbReference>
<dbReference type="EMBL" id="AMGX01000005">
    <property type="protein sequence ID" value="EXJ72576.1"/>
    <property type="molecule type" value="Genomic_DNA"/>
</dbReference>
<evidence type="ECO:0000259" key="1">
    <source>
        <dbReference type="SMART" id="SM00829"/>
    </source>
</evidence>
<dbReference type="InterPro" id="IPR052733">
    <property type="entry name" value="Chloroplast_QOR"/>
</dbReference>
<accession>W9X6M4</accession>
<dbReference type="SMART" id="SM00829">
    <property type="entry name" value="PKS_ER"/>
    <property type="match status" value="1"/>
</dbReference>
<organism evidence="2 3">
    <name type="scientific">Cladophialophora psammophila CBS 110553</name>
    <dbReference type="NCBI Taxonomy" id="1182543"/>
    <lineage>
        <taxon>Eukaryota</taxon>
        <taxon>Fungi</taxon>
        <taxon>Dikarya</taxon>
        <taxon>Ascomycota</taxon>
        <taxon>Pezizomycotina</taxon>
        <taxon>Eurotiomycetes</taxon>
        <taxon>Chaetothyriomycetidae</taxon>
        <taxon>Chaetothyriales</taxon>
        <taxon>Herpotrichiellaceae</taxon>
        <taxon>Cladophialophora</taxon>
    </lineage>
</organism>
<dbReference type="SUPFAM" id="SSF51735">
    <property type="entry name" value="NAD(P)-binding Rossmann-fold domains"/>
    <property type="match status" value="1"/>
</dbReference>
<dbReference type="GO" id="GO:0016491">
    <property type="term" value="F:oxidoreductase activity"/>
    <property type="evidence" value="ECO:0007669"/>
    <property type="project" value="InterPro"/>
</dbReference>
<dbReference type="STRING" id="1182543.W9X6M4"/>
<dbReference type="PANTHER" id="PTHR44013">
    <property type="entry name" value="ZINC-TYPE ALCOHOL DEHYDROGENASE-LIKE PROTEIN C16A3.02C"/>
    <property type="match status" value="1"/>
</dbReference>
<dbReference type="Gene3D" id="3.90.180.10">
    <property type="entry name" value="Medium-chain alcohol dehydrogenases, catalytic domain"/>
    <property type="match status" value="1"/>
</dbReference>
<dbReference type="RefSeq" id="XP_007742523.1">
    <property type="nucleotide sequence ID" value="XM_007744333.1"/>
</dbReference>
<dbReference type="SUPFAM" id="SSF50129">
    <property type="entry name" value="GroES-like"/>
    <property type="match status" value="1"/>
</dbReference>
<dbReference type="GeneID" id="19188450"/>
<dbReference type="HOGENOM" id="CLU_026673_3_3_1"/>
<protein>
    <recommendedName>
        <fullName evidence="1">Enoyl reductase (ER) domain-containing protein</fullName>
    </recommendedName>
</protein>
<reference evidence="2 3" key="1">
    <citation type="submission" date="2013-03" db="EMBL/GenBank/DDBJ databases">
        <title>The Genome Sequence of Cladophialophora psammophila CBS 110553.</title>
        <authorList>
            <consortium name="The Broad Institute Genomics Platform"/>
            <person name="Cuomo C."/>
            <person name="de Hoog S."/>
            <person name="Gorbushina A."/>
            <person name="Walker B."/>
            <person name="Young S.K."/>
            <person name="Zeng Q."/>
            <person name="Gargeya S."/>
            <person name="Fitzgerald M."/>
            <person name="Haas B."/>
            <person name="Abouelleil A."/>
            <person name="Allen A.W."/>
            <person name="Alvarado L."/>
            <person name="Arachchi H.M."/>
            <person name="Berlin A.M."/>
            <person name="Chapman S.B."/>
            <person name="Gainer-Dewar J."/>
            <person name="Goldberg J."/>
            <person name="Griggs A."/>
            <person name="Gujja S."/>
            <person name="Hansen M."/>
            <person name="Howarth C."/>
            <person name="Imamovic A."/>
            <person name="Ireland A."/>
            <person name="Larimer J."/>
            <person name="McCowan C."/>
            <person name="Murphy C."/>
            <person name="Pearson M."/>
            <person name="Poon T.W."/>
            <person name="Priest M."/>
            <person name="Roberts A."/>
            <person name="Saif S."/>
            <person name="Shea T."/>
            <person name="Sisk P."/>
            <person name="Sykes S."/>
            <person name="Wortman J."/>
            <person name="Nusbaum C."/>
            <person name="Birren B."/>
        </authorList>
    </citation>
    <scope>NUCLEOTIDE SEQUENCE [LARGE SCALE GENOMIC DNA]</scope>
    <source>
        <strain evidence="2 3">CBS 110553</strain>
    </source>
</reference>
<evidence type="ECO:0000313" key="2">
    <source>
        <dbReference type="EMBL" id="EXJ72576.1"/>
    </source>
</evidence>
<dbReference type="InterPro" id="IPR011032">
    <property type="entry name" value="GroES-like_sf"/>
</dbReference>
<dbReference type="Pfam" id="PF13602">
    <property type="entry name" value="ADH_zinc_N_2"/>
    <property type="match status" value="1"/>
</dbReference>
<sequence length="406" mass="41837">MASSSPPSSAPAAPPLPETMRAWQFTSAHGGLEKNLKLNNSAALPPHDAKALGKDKVLVKVLAAALNPVDYKIAEMPLIGRLAIKTPATPGLDFAGRVVAVPEPASAASAASAAQAGDDVKVGQLVFGRLEQPTHFGTLAEYTVARKAALAVVPEGVKTQDAACVATAGLTAYQAIAPNVNKAAAATGDKGPSRVFINGGSGGTGTWGIQIAKALGCHVVTSCSGQNVELCKSLGADEVLDYTKEDILGALKKMATASAPVTSAAAAAATNGSGGAGRPSPDDSQKFDLVVDNVGNLDKLYWQCHHFTSPKAKYVQVGMGLSGHAALQLIMKMVWPGFLGGGKRKYHMMMVASDAAQLKQIGEWMAEGKVKAVVDEVIPMENAPKAFEKLKTGHAKGKIVVAVSDQ</sequence>
<keyword evidence="3" id="KW-1185">Reference proteome</keyword>
<feature type="domain" description="Enoyl reductase (ER)" evidence="1">
    <location>
        <begin position="37"/>
        <end position="401"/>
    </location>
</feature>
<dbReference type="CDD" id="cd08267">
    <property type="entry name" value="MDR1"/>
    <property type="match status" value="1"/>
</dbReference>
<comment type="caution">
    <text evidence="2">The sequence shown here is derived from an EMBL/GenBank/DDBJ whole genome shotgun (WGS) entry which is preliminary data.</text>
</comment>
<dbReference type="Gene3D" id="3.40.50.720">
    <property type="entry name" value="NAD(P)-binding Rossmann-like Domain"/>
    <property type="match status" value="1"/>
</dbReference>
<dbReference type="eggNOG" id="KOG1198">
    <property type="taxonomic scope" value="Eukaryota"/>
</dbReference>
<dbReference type="Pfam" id="PF08240">
    <property type="entry name" value="ADH_N"/>
    <property type="match status" value="1"/>
</dbReference>
<name>W9X6M4_9EURO</name>
<dbReference type="InterPro" id="IPR036291">
    <property type="entry name" value="NAD(P)-bd_dom_sf"/>
</dbReference>
<dbReference type="PANTHER" id="PTHR44013:SF1">
    <property type="entry name" value="ZINC-TYPE ALCOHOL DEHYDROGENASE-LIKE PROTEIN C16A3.02C"/>
    <property type="match status" value="1"/>
</dbReference>
<evidence type="ECO:0000313" key="3">
    <source>
        <dbReference type="Proteomes" id="UP000019471"/>
    </source>
</evidence>
<dbReference type="OrthoDB" id="201656at2759"/>
<dbReference type="Proteomes" id="UP000019471">
    <property type="component" value="Unassembled WGS sequence"/>
</dbReference>
<gene>
    <name evidence="2" type="ORF">A1O5_03722</name>
</gene>
<dbReference type="InterPro" id="IPR020843">
    <property type="entry name" value="ER"/>
</dbReference>
<proteinExistence type="predicted"/>
<dbReference type="AlphaFoldDB" id="W9X6M4"/>